<proteinExistence type="predicted"/>
<dbReference type="Proteomes" id="UP001597327">
    <property type="component" value="Unassembled WGS sequence"/>
</dbReference>
<keyword evidence="3" id="KW-1185">Reference proteome</keyword>
<evidence type="ECO:0000313" key="2">
    <source>
        <dbReference type="EMBL" id="MFD1697629.1"/>
    </source>
</evidence>
<evidence type="ECO:0000256" key="1">
    <source>
        <dbReference type="SAM" id="SignalP"/>
    </source>
</evidence>
<evidence type="ECO:0000313" key="3">
    <source>
        <dbReference type="Proteomes" id="UP001597327"/>
    </source>
</evidence>
<name>A0ABW4JZN4_9HYPH</name>
<feature type="signal peptide" evidence="1">
    <location>
        <begin position="1"/>
        <end position="28"/>
    </location>
</feature>
<feature type="chain" id="PRO_5046519159" evidence="1">
    <location>
        <begin position="29"/>
        <end position="197"/>
    </location>
</feature>
<keyword evidence="1" id="KW-0732">Signal</keyword>
<gene>
    <name evidence="2" type="ORF">ACFSC7_19085</name>
</gene>
<organism evidence="2 3">
    <name type="scientific">Roseibium aestuarii</name>
    <dbReference type="NCBI Taxonomy" id="2600299"/>
    <lineage>
        <taxon>Bacteria</taxon>
        <taxon>Pseudomonadati</taxon>
        <taxon>Pseudomonadota</taxon>
        <taxon>Alphaproteobacteria</taxon>
        <taxon>Hyphomicrobiales</taxon>
        <taxon>Stappiaceae</taxon>
        <taxon>Roseibium</taxon>
    </lineage>
</organism>
<comment type="caution">
    <text evidence="2">The sequence shown here is derived from an EMBL/GenBank/DDBJ whole genome shotgun (WGS) entry which is preliminary data.</text>
</comment>
<accession>A0ABW4JZN4</accession>
<dbReference type="RefSeq" id="WP_188318903.1">
    <property type="nucleotide sequence ID" value="NZ_JBHUFA010000016.1"/>
</dbReference>
<dbReference type="EMBL" id="JBHUFA010000016">
    <property type="protein sequence ID" value="MFD1697629.1"/>
    <property type="molecule type" value="Genomic_DNA"/>
</dbReference>
<protein>
    <submittedName>
        <fullName evidence="2">Uncharacterized protein</fullName>
    </submittedName>
</protein>
<reference evidence="3" key="1">
    <citation type="journal article" date="2019" name="Int. J. Syst. Evol. Microbiol.">
        <title>The Global Catalogue of Microorganisms (GCM) 10K type strain sequencing project: providing services to taxonomists for standard genome sequencing and annotation.</title>
        <authorList>
            <consortium name="The Broad Institute Genomics Platform"/>
            <consortium name="The Broad Institute Genome Sequencing Center for Infectious Disease"/>
            <person name="Wu L."/>
            <person name="Ma J."/>
        </authorList>
    </citation>
    <scope>NUCLEOTIDE SEQUENCE [LARGE SCALE GENOMIC DNA]</scope>
    <source>
        <strain evidence="3">JCM 3369</strain>
    </source>
</reference>
<sequence>MKSFAATFPRAFLLALTLVLPLALSMSADRGLAGEVESAYSKIRLEACAVASPPSEEGTDGGSWICPGYQDIPVRVAEGDLRMFVSFGPQAGDEIAAVQTFPNFNTINETLEWRLRGGVPFATILRWFLDAPDGGRPDEVLVVTQLGAGVTCHVAYVDARANGNANALARQAADDLAGSHDCNQMPRVIGRPGVLAR</sequence>